<gene>
    <name evidence="1" type="ORF">L2E82_20038</name>
</gene>
<reference evidence="1 2" key="2">
    <citation type="journal article" date="2022" name="Mol. Ecol. Resour.">
        <title>The genomes of chicory, endive, great burdock and yacon provide insights into Asteraceae paleo-polyploidization history and plant inulin production.</title>
        <authorList>
            <person name="Fan W."/>
            <person name="Wang S."/>
            <person name="Wang H."/>
            <person name="Wang A."/>
            <person name="Jiang F."/>
            <person name="Liu H."/>
            <person name="Zhao H."/>
            <person name="Xu D."/>
            <person name="Zhang Y."/>
        </authorList>
    </citation>
    <scope>NUCLEOTIDE SEQUENCE [LARGE SCALE GENOMIC DNA]</scope>
    <source>
        <strain evidence="2">cv. Punajuju</strain>
        <tissue evidence="1">Leaves</tissue>
    </source>
</reference>
<keyword evidence="2" id="KW-1185">Reference proteome</keyword>
<name>A0ACB9DT82_CICIN</name>
<protein>
    <submittedName>
        <fullName evidence="1">Uncharacterized protein</fullName>
    </submittedName>
</protein>
<dbReference type="EMBL" id="CM042012">
    <property type="protein sequence ID" value="KAI3749426.1"/>
    <property type="molecule type" value="Genomic_DNA"/>
</dbReference>
<dbReference type="Proteomes" id="UP001055811">
    <property type="component" value="Linkage Group LG04"/>
</dbReference>
<sequence length="132" mass="13825">MSFGASTMSNNMRLAYSGDGTSMYSSMRNSGENNPIALLTAGMDSTGSEVVKRKRGRPRKYPFDVSKGLATRLLATEANAQAGGFSSQTLSSGKKARGRPPGSLNKQHPAASGSPGVGFLHHILDVKAGEVH</sequence>
<proteinExistence type="predicted"/>
<evidence type="ECO:0000313" key="1">
    <source>
        <dbReference type="EMBL" id="KAI3749426.1"/>
    </source>
</evidence>
<evidence type="ECO:0000313" key="2">
    <source>
        <dbReference type="Proteomes" id="UP001055811"/>
    </source>
</evidence>
<reference evidence="2" key="1">
    <citation type="journal article" date="2022" name="Mol. Ecol. Resour.">
        <title>The genomes of chicory, endive, great burdock and yacon provide insights into Asteraceae palaeo-polyploidization history and plant inulin production.</title>
        <authorList>
            <person name="Fan W."/>
            <person name="Wang S."/>
            <person name="Wang H."/>
            <person name="Wang A."/>
            <person name="Jiang F."/>
            <person name="Liu H."/>
            <person name="Zhao H."/>
            <person name="Xu D."/>
            <person name="Zhang Y."/>
        </authorList>
    </citation>
    <scope>NUCLEOTIDE SEQUENCE [LARGE SCALE GENOMIC DNA]</scope>
    <source>
        <strain evidence="2">cv. Punajuju</strain>
    </source>
</reference>
<accession>A0ACB9DT82</accession>
<organism evidence="1 2">
    <name type="scientific">Cichorium intybus</name>
    <name type="common">Chicory</name>
    <dbReference type="NCBI Taxonomy" id="13427"/>
    <lineage>
        <taxon>Eukaryota</taxon>
        <taxon>Viridiplantae</taxon>
        <taxon>Streptophyta</taxon>
        <taxon>Embryophyta</taxon>
        <taxon>Tracheophyta</taxon>
        <taxon>Spermatophyta</taxon>
        <taxon>Magnoliopsida</taxon>
        <taxon>eudicotyledons</taxon>
        <taxon>Gunneridae</taxon>
        <taxon>Pentapetalae</taxon>
        <taxon>asterids</taxon>
        <taxon>campanulids</taxon>
        <taxon>Asterales</taxon>
        <taxon>Asteraceae</taxon>
        <taxon>Cichorioideae</taxon>
        <taxon>Cichorieae</taxon>
        <taxon>Cichoriinae</taxon>
        <taxon>Cichorium</taxon>
    </lineage>
</organism>
<comment type="caution">
    <text evidence="1">The sequence shown here is derived from an EMBL/GenBank/DDBJ whole genome shotgun (WGS) entry which is preliminary data.</text>
</comment>